<dbReference type="PANTHER" id="PTHR47330">
    <property type="entry name" value="POLY(U)-BINDING-SPLICING FACTOR PUF60-B-RELATED"/>
    <property type="match status" value="1"/>
</dbReference>
<evidence type="ECO:0000256" key="3">
    <source>
        <dbReference type="SAM" id="MobiDB-lite"/>
    </source>
</evidence>
<dbReference type="InterPro" id="IPR034209">
    <property type="entry name" value="PUF60_RRM1"/>
</dbReference>
<dbReference type="InterPro" id="IPR000504">
    <property type="entry name" value="RRM_dom"/>
</dbReference>
<dbReference type="SMART" id="SM00360">
    <property type="entry name" value="RRM"/>
    <property type="match status" value="3"/>
</dbReference>
<dbReference type="CDD" id="cd12371">
    <property type="entry name" value="RRM2_PUF60"/>
    <property type="match status" value="1"/>
</dbReference>
<proteinExistence type="predicted"/>
<dbReference type="Proteomes" id="UP001652625">
    <property type="component" value="Chromosome 03"/>
</dbReference>
<dbReference type="SMART" id="SM00361">
    <property type="entry name" value="RRM_1"/>
    <property type="match status" value="3"/>
</dbReference>
<reference evidence="6" key="1">
    <citation type="submission" date="2025-08" db="UniProtKB">
        <authorList>
            <consortium name="RefSeq"/>
        </authorList>
    </citation>
    <scope>IDENTIFICATION</scope>
</reference>
<gene>
    <name evidence="6" type="primary">LOC100209036</name>
</gene>
<evidence type="ECO:0000256" key="1">
    <source>
        <dbReference type="ARBA" id="ARBA00022884"/>
    </source>
</evidence>
<dbReference type="InterPro" id="IPR034211">
    <property type="entry name" value="PUF60_RRM2"/>
</dbReference>
<dbReference type="Pfam" id="PF00076">
    <property type="entry name" value="RRM_1"/>
    <property type="match status" value="3"/>
</dbReference>
<name>A0ABM4BIA7_HYDVU</name>
<dbReference type="InterPro" id="IPR035979">
    <property type="entry name" value="RBD_domain_sf"/>
</dbReference>
<dbReference type="Gene3D" id="3.30.70.330">
    <property type="match status" value="3"/>
</dbReference>
<keyword evidence="5" id="KW-1185">Reference proteome</keyword>
<dbReference type="InterPro" id="IPR051974">
    <property type="entry name" value="PUF60_regulator"/>
</dbReference>
<evidence type="ECO:0000259" key="4">
    <source>
        <dbReference type="PROSITE" id="PS50102"/>
    </source>
</evidence>
<feature type="compositionally biased region" description="Basic and acidic residues" evidence="3">
    <location>
        <begin position="452"/>
        <end position="483"/>
    </location>
</feature>
<evidence type="ECO:0000313" key="5">
    <source>
        <dbReference type="Proteomes" id="UP001652625"/>
    </source>
</evidence>
<protein>
    <submittedName>
        <fullName evidence="6">Poly(U)-binding-splicing factor PUF60 isoform X5</fullName>
    </submittedName>
</protein>
<feature type="domain" description="RRM" evidence="4">
    <location>
        <begin position="139"/>
        <end position="223"/>
    </location>
</feature>
<evidence type="ECO:0000313" key="6">
    <source>
        <dbReference type="RefSeq" id="XP_065648745.1"/>
    </source>
</evidence>
<feature type="domain" description="RRM" evidence="4">
    <location>
        <begin position="242"/>
        <end position="320"/>
    </location>
</feature>
<feature type="region of interest" description="Disordered" evidence="3">
    <location>
        <begin position="26"/>
        <end position="60"/>
    </location>
</feature>
<dbReference type="PROSITE" id="PS50102">
    <property type="entry name" value="RRM"/>
    <property type="match status" value="3"/>
</dbReference>
<feature type="compositionally biased region" description="Polar residues" evidence="3">
    <location>
        <begin position="424"/>
        <end position="448"/>
    </location>
</feature>
<dbReference type="InterPro" id="IPR003954">
    <property type="entry name" value="RRM_euk-type"/>
</dbReference>
<feature type="domain" description="RRM" evidence="4">
    <location>
        <begin position="506"/>
        <end position="593"/>
    </location>
</feature>
<sequence length="603" mass="66363">MVMANDINNIETDSVAVEMGQASIGEPKKRKRRNMFDVKPEEVGLEIQPPEGMDQPKDNGSGELLLGPGNGGLHPRFSEAKKALPKIIRAQEEMLAQAKRFAMEQSVQHVLAKQKVVQQQDVSAVQSSAQRQRALALMCRTYIGSINFQLNEESVRASFLPFGPIKMIDLSWDSATMKHKARTSQIGFAFVEYEIPEAAQLALEQMNNVLMGGRNIKVGRPSNVPQAAPWIEQILQEARQYARIYVSSIHPDLSESDIKSVFEAFGEILSCKLAPDQLTGKHKGYGFIEYANQSSANDAIVAMNLFDLGGQYIRVGRAITPPDHALKQGPPPAASLLAANVISASIQGQEAVSAHGATALHMNPVTPSLSPDPFGLPPIPLQIPGFSPTVSNGSVYNIQTSSQAQVSYGQTTLSYGLSTMQSPFSQQPVSYSQSTSSLNNTSYPTPGNQPVPEERLTSRQQRKKQELLDHKHAGEQNLEREEKLEISGKDARYMMMQKLARSGSSPVLVLKNMVTSDEVDEELQTEVTEECSRFGDVVRVVIYQERQGEEDNAEVIVKIFVEFSKHSEAESAQSALNGRWFGGNSIQADIYDEDKYKSQDYTG</sequence>
<keyword evidence="1 2" id="KW-0694">RNA-binding</keyword>
<organism evidence="5 6">
    <name type="scientific">Hydra vulgaris</name>
    <name type="common">Hydra</name>
    <name type="synonym">Hydra attenuata</name>
    <dbReference type="NCBI Taxonomy" id="6087"/>
    <lineage>
        <taxon>Eukaryota</taxon>
        <taxon>Metazoa</taxon>
        <taxon>Cnidaria</taxon>
        <taxon>Hydrozoa</taxon>
        <taxon>Hydroidolina</taxon>
        <taxon>Anthoathecata</taxon>
        <taxon>Aplanulata</taxon>
        <taxon>Hydridae</taxon>
        <taxon>Hydra</taxon>
    </lineage>
</organism>
<dbReference type="PANTHER" id="PTHR47330:SF1">
    <property type="entry name" value="POLY(U)-BINDING-SPLICING FACTOR PUF60"/>
    <property type="match status" value="1"/>
</dbReference>
<accession>A0ABM4BIA7</accession>
<dbReference type="GeneID" id="100209036"/>
<dbReference type="RefSeq" id="XP_065648745.1">
    <property type="nucleotide sequence ID" value="XM_065792673.1"/>
</dbReference>
<dbReference type="SUPFAM" id="SSF54928">
    <property type="entry name" value="RNA-binding domain, RBD"/>
    <property type="match status" value="2"/>
</dbReference>
<evidence type="ECO:0000256" key="2">
    <source>
        <dbReference type="PROSITE-ProRule" id="PRU00176"/>
    </source>
</evidence>
<dbReference type="InterPro" id="IPR012677">
    <property type="entry name" value="Nucleotide-bd_a/b_plait_sf"/>
</dbReference>
<feature type="region of interest" description="Disordered" evidence="3">
    <location>
        <begin position="424"/>
        <end position="483"/>
    </location>
</feature>
<dbReference type="CDD" id="cd12370">
    <property type="entry name" value="RRM1_PUF60"/>
    <property type="match status" value="1"/>
</dbReference>